<name>A0A0F9IH14_9ZZZZ</name>
<dbReference type="AlphaFoldDB" id="A0A0F9IH14"/>
<dbReference type="EMBL" id="LAZR01012445">
    <property type="protein sequence ID" value="KKM26807.1"/>
    <property type="molecule type" value="Genomic_DNA"/>
</dbReference>
<gene>
    <name evidence="1" type="ORF">LCGC14_1581050</name>
</gene>
<proteinExistence type="predicted"/>
<comment type="caution">
    <text evidence="1">The sequence shown here is derived from an EMBL/GenBank/DDBJ whole genome shotgun (WGS) entry which is preliminary data.</text>
</comment>
<accession>A0A0F9IH14</accession>
<protein>
    <submittedName>
        <fullName evidence="1">Uncharacterized protein</fullName>
    </submittedName>
</protein>
<evidence type="ECO:0000313" key="1">
    <source>
        <dbReference type="EMBL" id="KKM26807.1"/>
    </source>
</evidence>
<organism evidence="1">
    <name type="scientific">marine sediment metagenome</name>
    <dbReference type="NCBI Taxonomy" id="412755"/>
    <lineage>
        <taxon>unclassified sequences</taxon>
        <taxon>metagenomes</taxon>
        <taxon>ecological metagenomes</taxon>
    </lineage>
</organism>
<reference evidence="1" key="1">
    <citation type="journal article" date="2015" name="Nature">
        <title>Complex archaea that bridge the gap between prokaryotes and eukaryotes.</title>
        <authorList>
            <person name="Spang A."/>
            <person name="Saw J.H."/>
            <person name="Jorgensen S.L."/>
            <person name="Zaremba-Niedzwiedzka K."/>
            <person name="Martijn J."/>
            <person name="Lind A.E."/>
            <person name="van Eijk R."/>
            <person name="Schleper C."/>
            <person name="Guy L."/>
            <person name="Ettema T.J."/>
        </authorList>
    </citation>
    <scope>NUCLEOTIDE SEQUENCE</scope>
</reference>
<sequence>MISLLGNCHRGTVAEQRHCPSSVVLAGILVAIAYPQGEGASCSDVRLSLGTNKAKERDDDK</sequence>